<keyword evidence="1" id="KW-1133">Transmembrane helix</keyword>
<keyword evidence="1" id="KW-0812">Transmembrane</keyword>
<feature type="transmembrane region" description="Helical" evidence="1">
    <location>
        <begin position="254"/>
        <end position="272"/>
    </location>
</feature>
<organism evidence="2 3">
    <name type="scientific">Caldicellulosiruptor changbaiensis</name>
    <dbReference type="NCBI Taxonomy" id="1222016"/>
    <lineage>
        <taxon>Bacteria</taxon>
        <taxon>Bacillati</taxon>
        <taxon>Bacillota</taxon>
        <taxon>Bacillota incertae sedis</taxon>
        <taxon>Caldicellulosiruptorales</taxon>
        <taxon>Caldicellulosiruptoraceae</taxon>
        <taxon>Caldicellulosiruptor</taxon>
    </lineage>
</organism>
<dbReference type="KEGG" id="ccha:ELD05_12905"/>
<keyword evidence="3" id="KW-1185">Reference proteome</keyword>
<dbReference type="AlphaFoldDB" id="A0A3T0D8W7"/>
<evidence type="ECO:0000313" key="2">
    <source>
        <dbReference type="EMBL" id="AZT91426.1"/>
    </source>
</evidence>
<feature type="transmembrane region" description="Helical" evidence="1">
    <location>
        <begin position="287"/>
        <end position="305"/>
    </location>
</feature>
<feature type="transmembrane region" description="Helical" evidence="1">
    <location>
        <begin position="42"/>
        <end position="62"/>
    </location>
</feature>
<dbReference type="EMBL" id="CP034791">
    <property type="protein sequence ID" value="AZT91426.1"/>
    <property type="molecule type" value="Genomic_DNA"/>
</dbReference>
<feature type="transmembrane region" description="Helical" evidence="1">
    <location>
        <begin position="97"/>
        <end position="114"/>
    </location>
</feature>
<evidence type="ECO:0000313" key="3">
    <source>
        <dbReference type="Proteomes" id="UP000282930"/>
    </source>
</evidence>
<feature type="transmembrane region" description="Helical" evidence="1">
    <location>
        <begin position="74"/>
        <end position="91"/>
    </location>
</feature>
<feature type="transmembrane region" description="Helical" evidence="1">
    <location>
        <begin position="345"/>
        <end position="365"/>
    </location>
</feature>
<dbReference type="RefSeq" id="WP_127352746.1">
    <property type="nucleotide sequence ID" value="NZ_CP034791.1"/>
</dbReference>
<feature type="transmembrane region" description="Helical" evidence="1">
    <location>
        <begin position="7"/>
        <end position="30"/>
    </location>
</feature>
<name>A0A3T0D8W7_9FIRM</name>
<proteinExistence type="predicted"/>
<protein>
    <submittedName>
        <fullName evidence="2">Uncharacterized protein</fullName>
    </submittedName>
</protein>
<evidence type="ECO:0000256" key="1">
    <source>
        <dbReference type="SAM" id="Phobius"/>
    </source>
</evidence>
<feature type="transmembrane region" description="Helical" evidence="1">
    <location>
        <begin position="157"/>
        <end position="175"/>
    </location>
</feature>
<dbReference type="Proteomes" id="UP000282930">
    <property type="component" value="Chromosome"/>
</dbReference>
<feature type="transmembrane region" description="Helical" evidence="1">
    <location>
        <begin position="227"/>
        <end position="247"/>
    </location>
</feature>
<feature type="transmembrane region" description="Helical" evidence="1">
    <location>
        <begin position="196"/>
        <end position="215"/>
    </location>
</feature>
<accession>A0A3T0D8W7</accession>
<gene>
    <name evidence="2" type="ORF">ELD05_12905</name>
</gene>
<feature type="transmembrane region" description="Helical" evidence="1">
    <location>
        <begin position="126"/>
        <end position="145"/>
    </location>
</feature>
<reference evidence="2 3" key="1">
    <citation type="submission" date="2018-12" db="EMBL/GenBank/DDBJ databases">
        <title>Genome sequence from the cellulolytic species, Caldicellulosiruptor changbaiensis.</title>
        <authorList>
            <person name="Blumer-Schuette S.E."/>
            <person name="Mendoza C."/>
        </authorList>
    </citation>
    <scope>NUCLEOTIDE SEQUENCE [LARGE SCALE GENOMIC DNA]</scope>
    <source>
        <strain evidence="2 3">CBS-Z</strain>
    </source>
</reference>
<keyword evidence="1" id="KW-0472">Membrane</keyword>
<sequence length="378" mass="43901">MSERKKEIVYIILDLFIAAVPFLYITYLYRLGVTELESLKEVVFANSLLSTFFYVSNIVMFLKIEYNISFYTTVKVISVISLILGIILYVLYPSYGWAISVLLLMDSFVVFLRGTLLREKNYIKGALINFLLHTSRFGILILFPLNGLLTRWIVSNVGGYLLVLAAYSSLIKWILKRENKNSFANKNIDEIRKRAYYLLFVMIIFIIQNIDLLALKGMNFYNSLVLTRPWGMVAYVVTVSIGNLVLINKKTYPYWIYLTVAWAGIFIGYILLGKYINYYLFKIPHSFNLSVSPVLFYLLMTTILFINYSNYIKKKQLVIEPLCLFMLIGGLKNKVSLLRELKFEVLILILISLIIFHMFATFLYSTYNNCKGKYKTTS</sequence>